<dbReference type="RefSeq" id="WP_177184817.1">
    <property type="nucleotide sequence ID" value="NZ_FOOY01000026.1"/>
</dbReference>
<dbReference type="STRING" id="269670.SAMN02982927_03047"/>
<protein>
    <submittedName>
        <fullName evidence="1">Uncharacterized protein</fullName>
    </submittedName>
</protein>
<name>A0A1I2VFU8_9BACL</name>
<organism evidence="1 2">
    <name type="scientific">Sporolactobacillus nakayamae</name>
    <dbReference type="NCBI Taxonomy" id="269670"/>
    <lineage>
        <taxon>Bacteria</taxon>
        <taxon>Bacillati</taxon>
        <taxon>Bacillota</taxon>
        <taxon>Bacilli</taxon>
        <taxon>Bacillales</taxon>
        <taxon>Sporolactobacillaceae</taxon>
        <taxon>Sporolactobacillus</taxon>
    </lineage>
</organism>
<dbReference type="AlphaFoldDB" id="A0A1I2VFU8"/>
<sequence length="54" mass="5928">MTIERIFDNRANIAVEDLLGAIVEDKIDTLVNAAYCKDKVNSTDSSNREGEVVA</sequence>
<accession>A0A1I2VFU8</accession>
<evidence type="ECO:0000313" key="1">
    <source>
        <dbReference type="EMBL" id="SFG87067.1"/>
    </source>
</evidence>
<proteinExistence type="predicted"/>
<reference evidence="2" key="1">
    <citation type="submission" date="2016-10" db="EMBL/GenBank/DDBJ databases">
        <authorList>
            <person name="Varghese N."/>
            <person name="Submissions S."/>
        </authorList>
    </citation>
    <scope>NUCLEOTIDE SEQUENCE [LARGE SCALE GENOMIC DNA]</scope>
    <source>
        <strain evidence="2">ATCC 700379</strain>
    </source>
</reference>
<dbReference type="EMBL" id="FOOY01000026">
    <property type="protein sequence ID" value="SFG87067.1"/>
    <property type="molecule type" value="Genomic_DNA"/>
</dbReference>
<gene>
    <name evidence="1" type="ORF">SAMN02982927_03047</name>
</gene>
<dbReference type="Proteomes" id="UP000198752">
    <property type="component" value="Unassembled WGS sequence"/>
</dbReference>
<keyword evidence="2" id="KW-1185">Reference proteome</keyword>
<evidence type="ECO:0000313" key="2">
    <source>
        <dbReference type="Proteomes" id="UP000198752"/>
    </source>
</evidence>